<feature type="compositionally biased region" description="Low complexity" evidence="1">
    <location>
        <begin position="62"/>
        <end position="75"/>
    </location>
</feature>
<accession>A0ABN9V5S3</accession>
<dbReference type="Proteomes" id="UP001189429">
    <property type="component" value="Unassembled WGS sequence"/>
</dbReference>
<feature type="compositionally biased region" description="Basic and acidic residues" evidence="1">
    <location>
        <begin position="102"/>
        <end position="120"/>
    </location>
</feature>
<sequence length="120" mass="12701">MRGPRRGLMPPGSALGGSPRGPTSGTAEAEGDEEQTPGLVEDRRRAARSSSRRSSEGSSPCAAGLALPRRAGAPSKPRRRAGGSRARRAARPEPSGHACGHPQEKQQKTGRAETERRRRT</sequence>
<evidence type="ECO:0000256" key="1">
    <source>
        <dbReference type="SAM" id="MobiDB-lite"/>
    </source>
</evidence>
<comment type="caution">
    <text evidence="2">The sequence shown here is derived from an EMBL/GenBank/DDBJ whole genome shotgun (WGS) entry which is preliminary data.</text>
</comment>
<name>A0ABN9V5S3_9DINO</name>
<feature type="region of interest" description="Disordered" evidence="1">
    <location>
        <begin position="1"/>
        <end position="120"/>
    </location>
</feature>
<organism evidence="2 3">
    <name type="scientific">Prorocentrum cordatum</name>
    <dbReference type="NCBI Taxonomy" id="2364126"/>
    <lineage>
        <taxon>Eukaryota</taxon>
        <taxon>Sar</taxon>
        <taxon>Alveolata</taxon>
        <taxon>Dinophyceae</taxon>
        <taxon>Prorocentrales</taxon>
        <taxon>Prorocentraceae</taxon>
        <taxon>Prorocentrum</taxon>
    </lineage>
</organism>
<evidence type="ECO:0000313" key="3">
    <source>
        <dbReference type="Proteomes" id="UP001189429"/>
    </source>
</evidence>
<dbReference type="EMBL" id="CAUYUJ010016616">
    <property type="protein sequence ID" value="CAK0867183.1"/>
    <property type="molecule type" value="Genomic_DNA"/>
</dbReference>
<gene>
    <name evidence="2" type="ORF">PCOR1329_LOCUS54181</name>
</gene>
<feature type="compositionally biased region" description="Basic residues" evidence="1">
    <location>
        <begin position="76"/>
        <end position="89"/>
    </location>
</feature>
<protein>
    <submittedName>
        <fullName evidence="2">Uncharacterized protein</fullName>
    </submittedName>
</protein>
<keyword evidence="3" id="KW-1185">Reference proteome</keyword>
<reference evidence="2" key="1">
    <citation type="submission" date="2023-10" db="EMBL/GenBank/DDBJ databases">
        <authorList>
            <person name="Chen Y."/>
            <person name="Shah S."/>
            <person name="Dougan E. K."/>
            <person name="Thang M."/>
            <person name="Chan C."/>
        </authorList>
    </citation>
    <scope>NUCLEOTIDE SEQUENCE [LARGE SCALE GENOMIC DNA]</scope>
</reference>
<evidence type="ECO:0000313" key="2">
    <source>
        <dbReference type="EMBL" id="CAK0867183.1"/>
    </source>
</evidence>
<proteinExistence type="predicted"/>